<evidence type="ECO:0000313" key="2">
    <source>
        <dbReference type="Proteomes" id="UP000481153"/>
    </source>
</evidence>
<name>A0A6G0XQB2_9STRA</name>
<gene>
    <name evidence="1" type="ORF">Ae201684_002511</name>
</gene>
<reference evidence="1 2" key="1">
    <citation type="submission" date="2019-07" db="EMBL/GenBank/DDBJ databases">
        <title>Genomics analysis of Aphanomyces spp. identifies a new class of oomycete effector associated with host adaptation.</title>
        <authorList>
            <person name="Gaulin E."/>
        </authorList>
    </citation>
    <scope>NUCLEOTIDE SEQUENCE [LARGE SCALE GENOMIC DNA]</scope>
    <source>
        <strain evidence="1 2">ATCC 201684</strain>
    </source>
</reference>
<protein>
    <submittedName>
        <fullName evidence="1">Uncharacterized protein</fullName>
    </submittedName>
</protein>
<dbReference type="EMBL" id="VJMJ01000026">
    <property type="protein sequence ID" value="KAF0742612.1"/>
    <property type="molecule type" value="Genomic_DNA"/>
</dbReference>
<dbReference type="Proteomes" id="UP000481153">
    <property type="component" value="Unassembled WGS sequence"/>
</dbReference>
<organism evidence="1 2">
    <name type="scientific">Aphanomyces euteiches</name>
    <dbReference type="NCBI Taxonomy" id="100861"/>
    <lineage>
        <taxon>Eukaryota</taxon>
        <taxon>Sar</taxon>
        <taxon>Stramenopiles</taxon>
        <taxon>Oomycota</taxon>
        <taxon>Saprolegniomycetes</taxon>
        <taxon>Saprolegniales</taxon>
        <taxon>Verrucalvaceae</taxon>
        <taxon>Aphanomyces</taxon>
    </lineage>
</organism>
<sequence length="149" mass="16551">MAFSRESCYVIVNIPATEASFDGEANVGFLLTHPSRKAGFLTSLAPRLGFKSAETTMWKQTVVTFNGCRDLTAHGAGKTPAEMLDNIRRRHASGTFTKLVLPSLTWPQVVAKYVAQFPWLRGIQGETRMRKLMEVLPTEPVDIRLIGDL</sequence>
<evidence type="ECO:0000313" key="1">
    <source>
        <dbReference type="EMBL" id="KAF0742612.1"/>
    </source>
</evidence>
<comment type="caution">
    <text evidence="1">The sequence shown here is derived from an EMBL/GenBank/DDBJ whole genome shotgun (WGS) entry which is preliminary data.</text>
</comment>
<proteinExistence type="predicted"/>
<dbReference type="VEuPathDB" id="FungiDB:AeMF1_002906"/>
<accession>A0A6G0XQB2</accession>
<dbReference type="AlphaFoldDB" id="A0A6G0XQB2"/>
<keyword evidence="2" id="KW-1185">Reference proteome</keyword>